<evidence type="ECO:0000256" key="9">
    <source>
        <dbReference type="ARBA" id="ARBA00022989"/>
    </source>
</evidence>
<dbReference type="NCBIfam" id="TIGR00328">
    <property type="entry name" value="flhB"/>
    <property type="match status" value="1"/>
</dbReference>
<accession>A0A2S8GRX9</accession>
<keyword evidence="16" id="KW-0969">Cilium</keyword>
<evidence type="ECO:0000256" key="6">
    <source>
        <dbReference type="ARBA" id="ARBA00022692"/>
    </source>
</evidence>
<organism evidence="16 17">
    <name type="scientific">Blastopirellula marina</name>
    <dbReference type="NCBI Taxonomy" id="124"/>
    <lineage>
        <taxon>Bacteria</taxon>
        <taxon>Pseudomonadati</taxon>
        <taxon>Planctomycetota</taxon>
        <taxon>Planctomycetia</taxon>
        <taxon>Pirellulales</taxon>
        <taxon>Pirellulaceae</taxon>
        <taxon>Blastopirellula</taxon>
    </lineage>
</organism>
<comment type="subcellular location">
    <subcellularLocation>
        <location evidence="1">Cell membrane</location>
        <topology evidence="1">Multi-pass membrane protein</topology>
    </subcellularLocation>
</comment>
<dbReference type="AlphaFoldDB" id="A0A2S8GRX9"/>
<dbReference type="Pfam" id="PF01312">
    <property type="entry name" value="Bac_export_2"/>
    <property type="match status" value="1"/>
</dbReference>
<keyword evidence="16" id="KW-0282">Flagellum</keyword>
<dbReference type="SUPFAM" id="SSF160544">
    <property type="entry name" value="EscU C-terminal domain-like"/>
    <property type="match status" value="1"/>
</dbReference>
<dbReference type="GO" id="GO:0005886">
    <property type="term" value="C:plasma membrane"/>
    <property type="evidence" value="ECO:0007669"/>
    <property type="project" value="UniProtKB-SubCell"/>
</dbReference>
<evidence type="ECO:0000256" key="11">
    <source>
        <dbReference type="ARBA" id="ARBA00023225"/>
    </source>
</evidence>
<proteinExistence type="inferred from homology"/>
<evidence type="ECO:0000256" key="5">
    <source>
        <dbReference type="ARBA" id="ARBA00022475"/>
    </source>
</evidence>
<dbReference type="PANTHER" id="PTHR30531:SF12">
    <property type="entry name" value="FLAGELLAR BIOSYNTHETIC PROTEIN FLHB"/>
    <property type="match status" value="1"/>
</dbReference>
<evidence type="ECO:0000256" key="13">
    <source>
        <dbReference type="RuleBase" id="RU364091"/>
    </source>
</evidence>
<sequence length="369" mass="41452">MAEQDDDKSEEPTQHRRDEARKQGQVTKSQDLVSAGMLVIALGVIMYFSQSLFDYFGDFTRDQLSTAPPLQVSFQWVMNENASALWRLAVVLAPILLLLMVAGVALNLMQTGFLFLPEKLSFDIQRINPMSGFQRLFALANFVRFGFGIVKVLIVSAVAAISIYYDMPTILGLSELSPGEIASFLLATAFWTSMKIGAALVILALMDYAFQWWKHEQDLKMTKQEVREEMKSLQGDPQLIARRRQVARQLAMSRMGSDIPKADFVVTNPTELAIALKYDPYKMAAPIVLAKGAGLVAQRIRRIALENDVPIVERKELARALYRDAEVNQAIPAEQYAAVAEVLRYVYELKGKTLPTMDDLKEHDRRNAA</sequence>
<dbReference type="OrthoDB" id="9807950at2"/>
<gene>
    <name evidence="13 16" type="primary">flhB</name>
    <name evidence="16" type="ORF">C5Y93_03565</name>
    <name evidence="15" type="ORF">C5Y98_30875</name>
</gene>
<keyword evidence="7 13" id="KW-1005">Bacterial flagellum biogenesis</keyword>
<comment type="similarity">
    <text evidence="2 13">Belongs to the type III secretion exporter family.</text>
</comment>
<evidence type="ECO:0000256" key="2">
    <source>
        <dbReference type="ARBA" id="ARBA00010690"/>
    </source>
</evidence>
<feature type="transmembrane region" description="Helical" evidence="13">
    <location>
        <begin position="32"/>
        <end position="49"/>
    </location>
</feature>
<feature type="transmembrane region" description="Helical" evidence="13">
    <location>
        <begin position="184"/>
        <end position="210"/>
    </location>
</feature>
<protein>
    <recommendedName>
        <fullName evidence="3 13">Flagellar biosynthetic protein FlhB</fullName>
    </recommendedName>
</protein>
<dbReference type="PRINTS" id="PR00950">
    <property type="entry name" value="TYPE3IMSPROT"/>
</dbReference>
<dbReference type="InterPro" id="IPR029025">
    <property type="entry name" value="T3SS_substrate_exporter_C"/>
</dbReference>
<feature type="transmembrane region" description="Helical" evidence="13">
    <location>
        <begin position="136"/>
        <end position="164"/>
    </location>
</feature>
<feature type="region of interest" description="Disordered" evidence="14">
    <location>
        <begin position="1"/>
        <end position="25"/>
    </location>
</feature>
<dbReference type="EMBL" id="PUIB01000032">
    <property type="protein sequence ID" value="PQO26252.1"/>
    <property type="molecule type" value="Genomic_DNA"/>
</dbReference>
<dbReference type="EMBL" id="PUHZ01000005">
    <property type="protein sequence ID" value="PQO47131.1"/>
    <property type="molecule type" value="Genomic_DNA"/>
</dbReference>
<evidence type="ECO:0000256" key="7">
    <source>
        <dbReference type="ARBA" id="ARBA00022795"/>
    </source>
</evidence>
<keyword evidence="16" id="KW-0966">Cell projection</keyword>
<evidence type="ECO:0000256" key="8">
    <source>
        <dbReference type="ARBA" id="ARBA00022927"/>
    </source>
</evidence>
<keyword evidence="8 13" id="KW-0653">Protein transport</keyword>
<feature type="compositionally biased region" description="Basic and acidic residues" evidence="14">
    <location>
        <begin position="10"/>
        <end position="22"/>
    </location>
</feature>
<evidence type="ECO:0000313" key="17">
    <source>
        <dbReference type="Proteomes" id="UP000237819"/>
    </source>
</evidence>
<dbReference type="RefSeq" id="WP_105334019.1">
    <property type="nucleotide sequence ID" value="NZ_PUHZ01000005.1"/>
</dbReference>
<dbReference type="Proteomes" id="UP000239388">
    <property type="component" value="Unassembled WGS sequence"/>
</dbReference>
<keyword evidence="5 13" id="KW-1003">Cell membrane</keyword>
<evidence type="ECO:0000256" key="4">
    <source>
        <dbReference type="ARBA" id="ARBA00022448"/>
    </source>
</evidence>
<dbReference type="GO" id="GO:0044780">
    <property type="term" value="P:bacterial-type flagellum assembly"/>
    <property type="evidence" value="ECO:0007669"/>
    <property type="project" value="InterPro"/>
</dbReference>
<dbReference type="GO" id="GO:0009306">
    <property type="term" value="P:protein secretion"/>
    <property type="evidence" value="ECO:0007669"/>
    <property type="project" value="InterPro"/>
</dbReference>
<reference evidence="17 18" key="1">
    <citation type="submission" date="2018-02" db="EMBL/GenBank/DDBJ databases">
        <title>Comparative genomes isolates from brazilian mangrove.</title>
        <authorList>
            <person name="Araujo J.E."/>
            <person name="Taketani R.G."/>
            <person name="Silva M.C.P."/>
            <person name="Loureco M.V."/>
            <person name="Andreote F.D."/>
        </authorList>
    </citation>
    <scope>NUCLEOTIDE SEQUENCE [LARGE SCALE GENOMIC DNA]</scope>
    <source>
        <strain evidence="15 18">NAP PRIS-MGV</strain>
        <strain evidence="16 17">Nap-Phe MGV</strain>
    </source>
</reference>
<evidence type="ECO:0000256" key="10">
    <source>
        <dbReference type="ARBA" id="ARBA00023136"/>
    </source>
</evidence>
<comment type="function">
    <text evidence="12 13">Required for formation of the rod structure in the basal body of the flagellar apparatus. Together with FliI and FliH, may constitute the export apparatus of flagellin.</text>
</comment>
<dbReference type="Gene3D" id="6.10.250.2080">
    <property type="match status" value="1"/>
</dbReference>
<dbReference type="Proteomes" id="UP000237819">
    <property type="component" value="Unassembled WGS sequence"/>
</dbReference>
<keyword evidence="11 13" id="KW-1006">Bacterial flagellum protein export</keyword>
<keyword evidence="9 13" id="KW-1133">Transmembrane helix</keyword>
<dbReference type="PANTHER" id="PTHR30531">
    <property type="entry name" value="FLAGELLAR BIOSYNTHETIC PROTEIN FLHB"/>
    <property type="match status" value="1"/>
</dbReference>
<dbReference type="InterPro" id="IPR006136">
    <property type="entry name" value="FlhB"/>
</dbReference>
<evidence type="ECO:0000313" key="16">
    <source>
        <dbReference type="EMBL" id="PQO47131.1"/>
    </source>
</evidence>
<evidence type="ECO:0000256" key="1">
    <source>
        <dbReference type="ARBA" id="ARBA00004651"/>
    </source>
</evidence>
<feature type="transmembrane region" description="Helical" evidence="13">
    <location>
        <begin position="84"/>
        <end position="116"/>
    </location>
</feature>
<evidence type="ECO:0000256" key="14">
    <source>
        <dbReference type="SAM" id="MobiDB-lite"/>
    </source>
</evidence>
<evidence type="ECO:0000313" key="15">
    <source>
        <dbReference type="EMBL" id="PQO26252.1"/>
    </source>
</evidence>
<evidence type="ECO:0000256" key="12">
    <source>
        <dbReference type="ARBA" id="ARBA00025078"/>
    </source>
</evidence>
<evidence type="ECO:0000313" key="18">
    <source>
        <dbReference type="Proteomes" id="UP000239388"/>
    </source>
</evidence>
<keyword evidence="6 13" id="KW-0812">Transmembrane</keyword>
<dbReference type="Gene3D" id="3.40.1690.10">
    <property type="entry name" value="secretion proteins EscU"/>
    <property type="match status" value="1"/>
</dbReference>
<comment type="caution">
    <text evidence="16">The sequence shown here is derived from an EMBL/GenBank/DDBJ whole genome shotgun (WGS) entry which is preliminary data.</text>
</comment>
<evidence type="ECO:0000256" key="3">
    <source>
        <dbReference type="ARBA" id="ARBA00021622"/>
    </source>
</evidence>
<keyword evidence="10 13" id="KW-0472">Membrane</keyword>
<name>A0A2S8GRX9_9BACT</name>
<keyword evidence="4 13" id="KW-0813">Transport</keyword>
<dbReference type="InterPro" id="IPR006135">
    <property type="entry name" value="T3SS_substrate_exporter"/>
</dbReference>